<dbReference type="AlphaFoldDB" id="A0AAD2HR37"/>
<reference evidence="2" key="1">
    <citation type="submission" date="2023-11" db="EMBL/GenBank/DDBJ databases">
        <authorList>
            <person name="De Vega J J."/>
            <person name="De Vega J J."/>
        </authorList>
    </citation>
    <scope>NUCLEOTIDE SEQUENCE</scope>
</reference>
<evidence type="ECO:0000313" key="2">
    <source>
        <dbReference type="EMBL" id="CAK5280844.1"/>
    </source>
</evidence>
<protein>
    <submittedName>
        <fullName evidence="2">Uncharacterized protein</fullName>
    </submittedName>
</protein>
<keyword evidence="3" id="KW-1185">Reference proteome</keyword>
<feature type="transmembrane region" description="Helical" evidence="1">
    <location>
        <begin position="260"/>
        <end position="278"/>
    </location>
</feature>
<dbReference type="EMBL" id="CAVNYO010000440">
    <property type="protein sequence ID" value="CAK5280844.1"/>
    <property type="molecule type" value="Genomic_DNA"/>
</dbReference>
<dbReference type="Proteomes" id="UP001295794">
    <property type="component" value="Unassembled WGS sequence"/>
</dbReference>
<comment type="caution">
    <text evidence="2">The sequence shown here is derived from an EMBL/GenBank/DDBJ whole genome shotgun (WGS) entry which is preliminary data.</text>
</comment>
<organism evidence="2 3">
    <name type="scientific">Mycena citricolor</name>
    <dbReference type="NCBI Taxonomy" id="2018698"/>
    <lineage>
        <taxon>Eukaryota</taxon>
        <taxon>Fungi</taxon>
        <taxon>Dikarya</taxon>
        <taxon>Basidiomycota</taxon>
        <taxon>Agaricomycotina</taxon>
        <taxon>Agaricomycetes</taxon>
        <taxon>Agaricomycetidae</taxon>
        <taxon>Agaricales</taxon>
        <taxon>Marasmiineae</taxon>
        <taxon>Mycenaceae</taxon>
        <taxon>Mycena</taxon>
    </lineage>
</organism>
<evidence type="ECO:0000256" key="1">
    <source>
        <dbReference type="SAM" id="Phobius"/>
    </source>
</evidence>
<keyword evidence="1" id="KW-0472">Membrane</keyword>
<feature type="transmembrane region" description="Helical" evidence="1">
    <location>
        <begin position="123"/>
        <end position="147"/>
    </location>
</feature>
<sequence>MQWVPMYALTPDNIASLRGAENARMMVIGMFCLSVYDVSALRRSGPLADTELTRRPPQLLISLDDEIRCFWTGRWTLSRVLFFIASHIQQQPIPQSRDMCPRASLRVSPGSEHQSDCRQGIQLLFVVSTLALGIVQAMLAIRVWYLFASSRAMRLFIVAAFVVTNVLSLYLAVREGVDMKVQPHIPGVLGCHATRPPMFWRLFLPSLVLHVRFLILFEFPSPDIVFQTVLYILTAYRALRNRAVFKEAPILKRLLRDGGFFYFTVFLSVLFTSIGSFLNQYPSINVPAIFSNFSVTTTSIAASRIMLSIHSLAHKLGSDSAWLLNNVELSRVPWRRGATEGEIIVERFSTERPDVDVDVETGGAGGVPLKESRVGRWTDETW</sequence>
<keyword evidence="1" id="KW-0812">Transmembrane</keyword>
<keyword evidence="1" id="KW-1133">Transmembrane helix</keyword>
<feature type="transmembrane region" description="Helical" evidence="1">
    <location>
        <begin position="153"/>
        <end position="173"/>
    </location>
</feature>
<name>A0AAD2HR37_9AGAR</name>
<accession>A0AAD2HR37</accession>
<gene>
    <name evidence="2" type="ORF">MYCIT1_LOCUS31523</name>
</gene>
<proteinExistence type="predicted"/>
<evidence type="ECO:0000313" key="3">
    <source>
        <dbReference type="Proteomes" id="UP001295794"/>
    </source>
</evidence>